<dbReference type="PANTHER" id="PTHR35936">
    <property type="entry name" value="MEMBRANE-BOUND LYTIC MUREIN TRANSGLYCOSYLASE F"/>
    <property type="match status" value="1"/>
</dbReference>
<feature type="signal peptide" evidence="2">
    <location>
        <begin position="1"/>
        <end position="23"/>
    </location>
</feature>
<protein>
    <submittedName>
        <fullName evidence="5">Basic amino acid ABC transporter substrate-binding protein</fullName>
    </submittedName>
</protein>
<dbReference type="SMART" id="SM00062">
    <property type="entry name" value="PBPb"/>
    <property type="match status" value="1"/>
</dbReference>
<dbReference type="PANTHER" id="PTHR35936:SF17">
    <property type="entry name" value="ARGININE-BINDING EXTRACELLULAR PROTEIN ARTP"/>
    <property type="match status" value="1"/>
</dbReference>
<name>A0ABU9PVA9_9BURK</name>
<evidence type="ECO:0000256" key="2">
    <source>
        <dbReference type="SAM" id="SignalP"/>
    </source>
</evidence>
<accession>A0ABU9PVA9</accession>
<feature type="chain" id="PRO_5045059037" evidence="2">
    <location>
        <begin position="24"/>
        <end position="265"/>
    </location>
</feature>
<dbReference type="Proteomes" id="UP001495910">
    <property type="component" value="Unassembled WGS sequence"/>
</dbReference>
<keyword evidence="6" id="KW-1185">Reference proteome</keyword>
<dbReference type="SMART" id="SM00079">
    <property type="entry name" value="PBPe"/>
    <property type="match status" value="1"/>
</dbReference>
<evidence type="ECO:0000256" key="1">
    <source>
        <dbReference type="ARBA" id="ARBA00022729"/>
    </source>
</evidence>
<keyword evidence="1 2" id="KW-0732">Signal</keyword>
<evidence type="ECO:0000259" key="4">
    <source>
        <dbReference type="SMART" id="SM00079"/>
    </source>
</evidence>
<dbReference type="PROSITE" id="PS51257">
    <property type="entry name" value="PROKAR_LIPOPROTEIN"/>
    <property type="match status" value="1"/>
</dbReference>
<dbReference type="Pfam" id="PF00497">
    <property type="entry name" value="SBP_bac_3"/>
    <property type="match status" value="1"/>
</dbReference>
<dbReference type="RefSeq" id="WP_092395653.1">
    <property type="nucleotide sequence ID" value="NZ_JBANDC010000006.1"/>
</dbReference>
<evidence type="ECO:0000313" key="6">
    <source>
        <dbReference type="Proteomes" id="UP001495910"/>
    </source>
</evidence>
<sequence>MKRTVIKTASLMLAVLALSGLSACGKHEDKPAAGAAVKEYVVGTGATYAPFEYENENKELVGFDIDVMKALAAKEGMKVKFINTPFDGIFTALAQGDRDIIMSGLTITEKRKLTVDFSDPYFEAGQVIVVPLDSKIQKITDLKPLTVGVLQGSTGDEMMQKLSGDNNANIKRFESSPLALKELETGGVSAVIADKGAVVHYLANNQVKGIRMVMDENFPKEFFGIAVKKGDAALLAKINQGLAAIKADGTYDKLHAQYFDTAKSK</sequence>
<organism evidence="5 6">
    <name type="scientific">Collimonas rhizosphaerae</name>
    <dbReference type="NCBI Taxonomy" id="3126357"/>
    <lineage>
        <taxon>Bacteria</taxon>
        <taxon>Pseudomonadati</taxon>
        <taxon>Pseudomonadota</taxon>
        <taxon>Betaproteobacteria</taxon>
        <taxon>Burkholderiales</taxon>
        <taxon>Oxalobacteraceae</taxon>
        <taxon>Collimonas</taxon>
    </lineage>
</organism>
<dbReference type="CDD" id="cd13624">
    <property type="entry name" value="PBP2_Arg_Lys_His"/>
    <property type="match status" value="1"/>
</dbReference>
<dbReference type="InterPro" id="IPR001638">
    <property type="entry name" value="Solute-binding_3/MltF_N"/>
</dbReference>
<reference evidence="5 6" key="1">
    <citation type="submission" date="2024-02" db="EMBL/GenBank/DDBJ databases">
        <title>Draft genome sequence of Collimonas sp. strain H4R21, an effective mineral-weathering bacterial strain isolated from the beech rhizosphere.</title>
        <authorList>
            <person name="Morin E."/>
            <person name="Uroz S."/>
            <person name="Leveau J.H.J."/>
            <person name="Kumar R."/>
            <person name="Rey M.W."/>
            <person name="Pham J."/>
        </authorList>
    </citation>
    <scope>NUCLEOTIDE SEQUENCE [LARGE SCALE GENOMIC DNA]</scope>
    <source>
        <strain evidence="5 6">H4R21</strain>
    </source>
</reference>
<evidence type="ECO:0000313" key="5">
    <source>
        <dbReference type="EMBL" id="MEM4987954.1"/>
    </source>
</evidence>
<gene>
    <name evidence="5" type="ORF">V8G57_11195</name>
</gene>
<comment type="caution">
    <text evidence="5">The sequence shown here is derived from an EMBL/GenBank/DDBJ whole genome shotgun (WGS) entry which is preliminary data.</text>
</comment>
<dbReference type="InterPro" id="IPR001320">
    <property type="entry name" value="Iontro_rcpt_C"/>
</dbReference>
<evidence type="ECO:0000259" key="3">
    <source>
        <dbReference type="SMART" id="SM00062"/>
    </source>
</evidence>
<proteinExistence type="predicted"/>
<feature type="domain" description="Solute-binding protein family 3/N-terminal" evidence="3">
    <location>
        <begin position="39"/>
        <end position="262"/>
    </location>
</feature>
<dbReference type="EMBL" id="JBANDC010000006">
    <property type="protein sequence ID" value="MEM4987954.1"/>
    <property type="molecule type" value="Genomic_DNA"/>
</dbReference>
<dbReference type="SUPFAM" id="SSF53850">
    <property type="entry name" value="Periplasmic binding protein-like II"/>
    <property type="match status" value="1"/>
</dbReference>
<dbReference type="Gene3D" id="3.40.190.10">
    <property type="entry name" value="Periplasmic binding protein-like II"/>
    <property type="match status" value="2"/>
</dbReference>
<feature type="domain" description="Ionotropic glutamate receptor C-terminal" evidence="4">
    <location>
        <begin position="39"/>
        <end position="261"/>
    </location>
</feature>